<dbReference type="RefSeq" id="WP_233731713.1">
    <property type="nucleotide sequence ID" value="NZ_JAJVCN010000004.1"/>
</dbReference>
<sequence>MGVDAVIAQWRAERPDLDSSPIAVVGRVMRLSRFWDAEIKSFLAGHGLEPGEFDVLSTLRRIGQPHELTASAFMKTSLVTSGAITNRIDRMQAKGLVTRTRDEADRRSVRIRLTATGLAVIDGVLPLHLANEKRLIENLSGPDQRALVSLLSQLLDPFEESP</sequence>
<dbReference type="Gene3D" id="1.10.10.10">
    <property type="entry name" value="Winged helix-like DNA-binding domain superfamily/Winged helix DNA-binding domain"/>
    <property type="match status" value="1"/>
</dbReference>
<accession>A0ABS8ZR60</accession>
<name>A0ABS8ZR60_9PSEU</name>
<dbReference type="PANTHER" id="PTHR42756">
    <property type="entry name" value="TRANSCRIPTIONAL REGULATOR, MARR"/>
    <property type="match status" value="1"/>
</dbReference>
<dbReference type="Pfam" id="PF12802">
    <property type="entry name" value="MarR_2"/>
    <property type="match status" value="1"/>
</dbReference>
<organism evidence="5 6">
    <name type="scientific">Kibdelosporangium philippinense</name>
    <dbReference type="NCBI Taxonomy" id="211113"/>
    <lineage>
        <taxon>Bacteria</taxon>
        <taxon>Bacillati</taxon>
        <taxon>Actinomycetota</taxon>
        <taxon>Actinomycetes</taxon>
        <taxon>Pseudonocardiales</taxon>
        <taxon>Pseudonocardiaceae</taxon>
        <taxon>Kibdelosporangium</taxon>
    </lineage>
</organism>
<protein>
    <submittedName>
        <fullName evidence="5">MarR family transcriptional regulator</fullName>
    </submittedName>
</protein>
<reference evidence="5 6" key="1">
    <citation type="submission" date="2021-12" db="EMBL/GenBank/DDBJ databases">
        <title>Genome sequence of Kibdelosporangium philippinense ATCC 49844.</title>
        <authorList>
            <person name="Fedorov E.A."/>
            <person name="Omeragic M."/>
            <person name="Shalygina K.F."/>
            <person name="Maclea K.S."/>
        </authorList>
    </citation>
    <scope>NUCLEOTIDE SEQUENCE [LARGE SCALE GENOMIC DNA]</scope>
    <source>
        <strain evidence="5 6">ATCC 49844</strain>
    </source>
</reference>
<keyword evidence="3" id="KW-0804">Transcription</keyword>
<evidence type="ECO:0000256" key="2">
    <source>
        <dbReference type="ARBA" id="ARBA00023125"/>
    </source>
</evidence>
<keyword evidence="2" id="KW-0238">DNA-binding</keyword>
<dbReference type="SUPFAM" id="SSF46785">
    <property type="entry name" value="Winged helix' DNA-binding domain"/>
    <property type="match status" value="1"/>
</dbReference>
<proteinExistence type="predicted"/>
<dbReference type="PRINTS" id="PR00598">
    <property type="entry name" value="HTHMARR"/>
</dbReference>
<dbReference type="InterPro" id="IPR036390">
    <property type="entry name" value="WH_DNA-bd_sf"/>
</dbReference>
<dbReference type="SMART" id="SM00347">
    <property type="entry name" value="HTH_MARR"/>
    <property type="match status" value="1"/>
</dbReference>
<evidence type="ECO:0000259" key="4">
    <source>
        <dbReference type="PROSITE" id="PS50995"/>
    </source>
</evidence>
<evidence type="ECO:0000313" key="6">
    <source>
        <dbReference type="Proteomes" id="UP001521150"/>
    </source>
</evidence>
<keyword evidence="1" id="KW-0805">Transcription regulation</keyword>
<evidence type="ECO:0000256" key="3">
    <source>
        <dbReference type="ARBA" id="ARBA00023163"/>
    </source>
</evidence>
<keyword evidence="6" id="KW-1185">Reference proteome</keyword>
<dbReference type="PROSITE" id="PS50995">
    <property type="entry name" value="HTH_MARR_2"/>
    <property type="match status" value="1"/>
</dbReference>
<comment type="caution">
    <text evidence="5">The sequence shown here is derived from an EMBL/GenBank/DDBJ whole genome shotgun (WGS) entry which is preliminary data.</text>
</comment>
<gene>
    <name evidence="5" type="ORF">LWC34_46540</name>
</gene>
<dbReference type="InterPro" id="IPR036388">
    <property type="entry name" value="WH-like_DNA-bd_sf"/>
</dbReference>
<evidence type="ECO:0000256" key="1">
    <source>
        <dbReference type="ARBA" id="ARBA00023015"/>
    </source>
</evidence>
<evidence type="ECO:0000313" key="5">
    <source>
        <dbReference type="EMBL" id="MCE7010214.1"/>
    </source>
</evidence>
<dbReference type="Proteomes" id="UP001521150">
    <property type="component" value="Unassembled WGS sequence"/>
</dbReference>
<dbReference type="InterPro" id="IPR000835">
    <property type="entry name" value="HTH_MarR-typ"/>
</dbReference>
<feature type="domain" description="HTH marR-type" evidence="4">
    <location>
        <begin position="21"/>
        <end position="156"/>
    </location>
</feature>
<dbReference type="EMBL" id="JAJVCN010000004">
    <property type="protein sequence ID" value="MCE7010214.1"/>
    <property type="molecule type" value="Genomic_DNA"/>
</dbReference>
<dbReference type="PANTHER" id="PTHR42756:SF1">
    <property type="entry name" value="TRANSCRIPTIONAL REPRESSOR OF EMRAB OPERON"/>
    <property type="match status" value="1"/>
</dbReference>